<accession>A0AAE3GL89</accession>
<gene>
    <name evidence="6" type="ORF">LX83_007172</name>
</gene>
<evidence type="ECO:0000313" key="6">
    <source>
        <dbReference type="EMBL" id="MCP2170281.1"/>
    </source>
</evidence>
<reference evidence="6" key="1">
    <citation type="submission" date="2022-06" db="EMBL/GenBank/DDBJ databases">
        <title>Genomic Encyclopedia of Archaeal and Bacterial Type Strains, Phase II (KMG-II): from individual species to whole genera.</title>
        <authorList>
            <person name="Goeker M."/>
        </authorList>
    </citation>
    <scope>NUCLEOTIDE SEQUENCE</scope>
    <source>
        <strain evidence="6">DSM 43935</strain>
    </source>
</reference>
<dbReference type="InterPro" id="IPR001867">
    <property type="entry name" value="OmpR/PhoB-type_DNA-bd"/>
</dbReference>
<dbReference type="InterPro" id="IPR036388">
    <property type="entry name" value="WH-like_DNA-bd_sf"/>
</dbReference>
<dbReference type="GO" id="GO:0003677">
    <property type="term" value="F:DNA binding"/>
    <property type="evidence" value="ECO:0007669"/>
    <property type="project" value="UniProtKB-KW"/>
</dbReference>
<dbReference type="InterPro" id="IPR005158">
    <property type="entry name" value="BTAD"/>
</dbReference>
<dbReference type="PANTHER" id="PTHR35807:SF1">
    <property type="entry name" value="TRANSCRIPTIONAL REGULATOR REDD"/>
    <property type="match status" value="1"/>
</dbReference>
<sequence>MVHVSFSLLGPLEIRRDDQVLSRPGGKKRSLLAMLLLTPQRAVARNRLTAELWGAAPPRSAAANLRTHVSGLRSWLGDCLPETAESGLLSTGNGWALGFAQRMTVTIDVHGFERDLRTGRQLVDANDLCGAEPYLRRAALACRGVPLQDIPQGALLSARAAVLTAQWLSAVEEYADLLIKLGDYERARTVLHDFVGDHPARERAWRGLLLACYHQGDLAAVVSTYRSARRALAEELGVEPGAELTVLYRSMLRRDPRLSRSRPACPQRPGPRTVPLGSFLEV</sequence>
<dbReference type="PANTHER" id="PTHR35807">
    <property type="entry name" value="TRANSCRIPTIONAL REGULATOR REDD-RELATED"/>
    <property type="match status" value="1"/>
</dbReference>
<evidence type="ECO:0000256" key="1">
    <source>
        <dbReference type="ARBA" id="ARBA00005820"/>
    </source>
</evidence>
<dbReference type="InterPro" id="IPR051677">
    <property type="entry name" value="AfsR-DnrI-RedD_regulator"/>
</dbReference>
<evidence type="ECO:0000256" key="4">
    <source>
        <dbReference type="ARBA" id="ARBA00023163"/>
    </source>
</evidence>
<evidence type="ECO:0000256" key="3">
    <source>
        <dbReference type="ARBA" id="ARBA00023125"/>
    </source>
</evidence>
<dbReference type="Pfam" id="PF00486">
    <property type="entry name" value="Trans_reg_C"/>
    <property type="match status" value="1"/>
</dbReference>
<dbReference type="GO" id="GO:0006355">
    <property type="term" value="P:regulation of DNA-templated transcription"/>
    <property type="evidence" value="ECO:0007669"/>
    <property type="project" value="InterPro"/>
</dbReference>
<dbReference type="AlphaFoldDB" id="A0AAE3GL89"/>
<keyword evidence="3 6" id="KW-0238">DNA-binding</keyword>
<name>A0AAE3GL89_9PSEU</name>
<proteinExistence type="inferred from homology"/>
<dbReference type="InterPro" id="IPR016032">
    <property type="entry name" value="Sig_transdc_resp-reg_C-effctor"/>
</dbReference>
<dbReference type="InterPro" id="IPR011990">
    <property type="entry name" value="TPR-like_helical_dom_sf"/>
</dbReference>
<dbReference type="SMART" id="SM01043">
    <property type="entry name" value="BTAD"/>
    <property type="match status" value="1"/>
</dbReference>
<keyword evidence="4" id="KW-0804">Transcription</keyword>
<keyword evidence="7" id="KW-1185">Reference proteome</keyword>
<dbReference type="SUPFAM" id="SSF46894">
    <property type="entry name" value="C-terminal effector domain of the bipartite response regulators"/>
    <property type="match status" value="1"/>
</dbReference>
<keyword evidence="2" id="KW-0805">Transcription regulation</keyword>
<organism evidence="6 7">
    <name type="scientific">Goodfellowiella coeruleoviolacea</name>
    <dbReference type="NCBI Taxonomy" id="334858"/>
    <lineage>
        <taxon>Bacteria</taxon>
        <taxon>Bacillati</taxon>
        <taxon>Actinomycetota</taxon>
        <taxon>Actinomycetes</taxon>
        <taxon>Pseudonocardiales</taxon>
        <taxon>Pseudonocardiaceae</taxon>
        <taxon>Goodfellowiella</taxon>
    </lineage>
</organism>
<dbReference type="EMBL" id="JAMTCK010000028">
    <property type="protein sequence ID" value="MCP2170281.1"/>
    <property type="molecule type" value="Genomic_DNA"/>
</dbReference>
<evidence type="ECO:0000313" key="7">
    <source>
        <dbReference type="Proteomes" id="UP001206128"/>
    </source>
</evidence>
<dbReference type="Gene3D" id="1.25.40.10">
    <property type="entry name" value="Tetratricopeptide repeat domain"/>
    <property type="match status" value="1"/>
</dbReference>
<feature type="domain" description="Bacterial transcriptional activator" evidence="5">
    <location>
        <begin position="107"/>
        <end position="252"/>
    </location>
</feature>
<evidence type="ECO:0000259" key="5">
    <source>
        <dbReference type="SMART" id="SM01043"/>
    </source>
</evidence>
<dbReference type="SUPFAM" id="SSF48452">
    <property type="entry name" value="TPR-like"/>
    <property type="match status" value="1"/>
</dbReference>
<dbReference type="CDD" id="cd15831">
    <property type="entry name" value="BTAD"/>
    <property type="match status" value="1"/>
</dbReference>
<dbReference type="Pfam" id="PF03704">
    <property type="entry name" value="BTAD"/>
    <property type="match status" value="1"/>
</dbReference>
<comment type="similarity">
    <text evidence="1">Belongs to the AfsR/DnrI/RedD regulatory family.</text>
</comment>
<comment type="caution">
    <text evidence="6">The sequence shown here is derived from an EMBL/GenBank/DDBJ whole genome shotgun (WGS) entry which is preliminary data.</text>
</comment>
<evidence type="ECO:0000256" key="2">
    <source>
        <dbReference type="ARBA" id="ARBA00023015"/>
    </source>
</evidence>
<protein>
    <submittedName>
        <fullName evidence="6">DNA-binding transcriptional activator of the SARP family</fullName>
    </submittedName>
</protein>
<dbReference type="Gene3D" id="1.10.10.10">
    <property type="entry name" value="Winged helix-like DNA-binding domain superfamily/Winged helix DNA-binding domain"/>
    <property type="match status" value="1"/>
</dbReference>
<dbReference type="GO" id="GO:0000160">
    <property type="term" value="P:phosphorelay signal transduction system"/>
    <property type="evidence" value="ECO:0007669"/>
    <property type="project" value="InterPro"/>
</dbReference>
<dbReference type="Proteomes" id="UP001206128">
    <property type="component" value="Unassembled WGS sequence"/>
</dbReference>